<accession>A0ABN2PGI6</accession>
<sequence length="203" mass="22080">MPGRQDHDLPLSEQRFRIQACEVIHWLMHQGRIGASAAQQTGLLAYLTQQNLRRWHPSLTCRGLKESLQQGMGGSSLGGQYQCPPWVLGSLRPACRGRGGLKGCPGLTQEHLSRIGQGHAAAVAFKEADAEASLQLGNCTGERRLGNAELQGCPPKMQVFRNGHKVPQFPGLELDHTPHLTGDTSRVSQCTELVLDAVFTSDP</sequence>
<dbReference type="Proteomes" id="UP001500784">
    <property type="component" value="Unassembled WGS sequence"/>
</dbReference>
<reference evidence="1 2" key="1">
    <citation type="journal article" date="2019" name="Int. J. Syst. Evol. Microbiol.">
        <title>The Global Catalogue of Microorganisms (GCM) 10K type strain sequencing project: providing services to taxonomists for standard genome sequencing and annotation.</title>
        <authorList>
            <consortium name="The Broad Institute Genomics Platform"/>
            <consortium name="The Broad Institute Genome Sequencing Center for Infectious Disease"/>
            <person name="Wu L."/>
            <person name="Ma J."/>
        </authorList>
    </citation>
    <scope>NUCLEOTIDE SEQUENCE [LARGE SCALE GENOMIC DNA]</scope>
    <source>
        <strain evidence="1 2">JCM 13316</strain>
    </source>
</reference>
<organism evidence="1 2">
    <name type="scientific">Arthrobacter gandavensis</name>
    <dbReference type="NCBI Taxonomy" id="169960"/>
    <lineage>
        <taxon>Bacteria</taxon>
        <taxon>Bacillati</taxon>
        <taxon>Actinomycetota</taxon>
        <taxon>Actinomycetes</taxon>
        <taxon>Micrococcales</taxon>
        <taxon>Micrococcaceae</taxon>
        <taxon>Arthrobacter</taxon>
    </lineage>
</organism>
<protein>
    <submittedName>
        <fullName evidence="1">Uncharacterized protein</fullName>
    </submittedName>
</protein>
<dbReference type="EMBL" id="BAAALV010000005">
    <property type="protein sequence ID" value="GAA1918814.1"/>
    <property type="molecule type" value="Genomic_DNA"/>
</dbReference>
<name>A0ABN2PGI6_9MICC</name>
<gene>
    <name evidence="1" type="ORF">GCM10009688_24840</name>
</gene>
<keyword evidence="2" id="KW-1185">Reference proteome</keyword>
<proteinExistence type="predicted"/>
<evidence type="ECO:0000313" key="2">
    <source>
        <dbReference type="Proteomes" id="UP001500784"/>
    </source>
</evidence>
<comment type="caution">
    <text evidence="1">The sequence shown here is derived from an EMBL/GenBank/DDBJ whole genome shotgun (WGS) entry which is preliminary data.</text>
</comment>
<evidence type="ECO:0000313" key="1">
    <source>
        <dbReference type="EMBL" id="GAA1918814.1"/>
    </source>
</evidence>